<evidence type="ECO:0000313" key="3">
    <source>
        <dbReference type="Proteomes" id="UP000646548"/>
    </source>
</evidence>
<sequence length="131" mass="14034">MSVNAEIRSALTAPPSGTRVITKSLHGLTNTNGLLSKCLQSTRVASTVTKRETAAPPRGGREMTQIPVSNTAHSDLQTGLHSAAPTRTLTFTLRLLTVYKSVPLVCSSTSTRQISPQTPTHHMQASPSSRW</sequence>
<gene>
    <name evidence="2" type="ORF">FQA47_008513</name>
</gene>
<proteinExistence type="predicted"/>
<reference evidence="2" key="1">
    <citation type="journal article" name="BMC Genomics">
        <title>Long-read sequencing and de novo genome assembly of marine medaka (Oryzias melastigma).</title>
        <authorList>
            <person name="Liang P."/>
            <person name="Saqib H.S.A."/>
            <person name="Ni X."/>
            <person name="Shen Y."/>
        </authorList>
    </citation>
    <scope>NUCLEOTIDE SEQUENCE</scope>
    <source>
        <strain evidence="2">Bigg-433</strain>
    </source>
</reference>
<protein>
    <submittedName>
        <fullName evidence="2">Uncharacterized protein</fullName>
    </submittedName>
</protein>
<dbReference type="Proteomes" id="UP000646548">
    <property type="component" value="Unassembled WGS sequence"/>
</dbReference>
<organism evidence="2 3">
    <name type="scientific">Oryzias melastigma</name>
    <name type="common">Marine medaka</name>
    <dbReference type="NCBI Taxonomy" id="30732"/>
    <lineage>
        <taxon>Eukaryota</taxon>
        <taxon>Metazoa</taxon>
        <taxon>Chordata</taxon>
        <taxon>Craniata</taxon>
        <taxon>Vertebrata</taxon>
        <taxon>Euteleostomi</taxon>
        <taxon>Actinopterygii</taxon>
        <taxon>Neopterygii</taxon>
        <taxon>Teleostei</taxon>
        <taxon>Neoteleostei</taxon>
        <taxon>Acanthomorphata</taxon>
        <taxon>Ovalentaria</taxon>
        <taxon>Atherinomorphae</taxon>
        <taxon>Beloniformes</taxon>
        <taxon>Adrianichthyidae</taxon>
        <taxon>Oryziinae</taxon>
        <taxon>Oryzias</taxon>
    </lineage>
</organism>
<accession>A0A834F0N4</accession>
<evidence type="ECO:0000313" key="2">
    <source>
        <dbReference type="EMBL" id="KAF6720710.1"/>
    </source>
</evidence>
<feature type="region of interest" description="Disordered" evidence="1">
    <location>
        <begin position="109"/>
        <end position="131"/>
    </location>
</feature>
<feature type="region of interest" description="Disordered" evidence="1">
    <location>
        <begin position="47"/>
        <end position="67"/>
    </location>
</feature>
<dbReference type="EMBL" id="WKFB01000515">
    <property type="protein sequence ID" value="KAF6720710.1"/>
    <property type="molecule type" value="Genomic_DNA"/>
</dbReference>
<dbReference type="AlphaFoldDB" id="A0A834F0N4"/>
<evidence type="ECO:0000256" key="1">
    <source>
        <dbReference type="SAM" id="MobiDB-lite"/>
    </source>
</evidence>
<comment type="caution">
    <text evidence="2">The sequence shown here is derived from an EMBL/GenBank/DDBJ whole genome shotgun (WGS) entry which is preliminary data.</text>
</comment>
<name>A0A834F0N4_ORYME</name>